<accession>A0AAV0BJC2</accession>
<comment type="subcellular location">
    <subcellularLocation>
        <location evidence="1">Membrane</location>
        <topology evidence="1">Multi-pass membrane protein</topology>
    </subcellularLocation>
</comment>
<dbReference type="PRINTS" id="PR00899">
    <property type="entry name" value="GPCRSTE3"/>
</dbReference>
<evidence type="ECO:0000256" key="5">
    <source>
        <dbReference type="ARBA" id="ARBA00022989"/>
    </source>
</evidence>
<sequence>MDNVNLLATVAYSTGCLIVAVLAAVPSAWFMYHGQSAPASLGIWVSISNLVHGINSTVWRVDVVNRAPVWCDIASKIILIYSTGSACSCLCIAKFLAYALSPNAVNLSYDVRKWVNIRNYIFSFGFPIGMIPFHYLYSPNRFILVRTIGCEASYVVTWTSVFFFIIWAPIFGTITAVYTVYVAYKLYEQKSKGIFKKLKNSKVPTASKIEYSSIQSSPGVVDSLSIIGGAIYVAFFTFSQDLRKAYCKTFATIVKYISKLWKRSKVYKKRSTIENVPNMQTVALTISDTQFDDSLELMERQQVKSKA</sequence>
<feature type="transmembrane region" description="Helical" evidence="10">
    <location>
        <begin position="39"/>
        <end position="58"/>
    </location>
</feature>
<protein>
    <submittedName>
        <fullName evidence="11">Pheromone A receptor-domain-containing protein</fullName>
    </submittedName>
</protein>
<dbReference type="Proteomes" id="UP001153365">
    <property type="component" value="Unassembled WGS sequence"/>
</dbReference>
<evidence type="ECO:0000256" key="3">
    <source>
        <dbReference type="ARBA" id="ARBA00022507"/>
    </source>
</evidence>
<keyword evidence="12" id="KW-1185">Reference proteome</keyword>
<comment type="caution">
    <text evidence="11">The sequence shown here is derived from an EMBL/GenBank/DDBJ whole genome shotgun (WGS) entry which is preliminary data.</text>
</comment>
<evidence type="ECO:0000313" key="12">
    <source>
        <dbReference type="Proteomes" id="UP001153365"/>
    </source>
</evidence>
<keyword evidence="9" id="KW-0807">Transducer</keyword>
<keyword evidence="8 11" id="KW-0675">Receptor</keyword>
<feature type="transmembrane region" description="Helical" evidence="10">
    <location>
        <begin position="120"/>
        <end position="137"/>
    </location>
</feature>
<evidence type="ECO:0000256" key="4">
    <source>
        <dbReference type="ARBA" id="ARBA00022692"/>
    </source>
</evidence>
<dbReference type="PANTHER" id="PTHR28097:SF1">
    <property type="entry name" value="PHEROMONE A FACTOR RECEPTOR"/>
    <property type="match status" value="1"/>
</dbReference>
<name>A0AAV0BJC2_PHAPC</name>
<evidence type="ECO:0000256" key="2">
    <source>
        <dbReference type="ARBA" id="ARBA00011085"/>
    </source>
</evidence>
<dbReference type="Pfam" id="PF02076">
    <property type="entry name" value="STE3"/>
    <property type="match status" value="1"/>
</dbReference>
<keyword evidence="4 10" id="KW-0812">Transmembrane</keyword>
<dbReference type="EMBL" id="CALTRL010005776">
    <property type="protein sequence ID" value="CAH7686207.1"/>
    <property type="molecule type" value="Genomic_DNA"/>
</dbReference>
<dbReference type="GO" id="GO:0005886">
    <property type="term" value="C:plasma membrane"/>
    <property type="evidence" value="ECO:0007669"/>
    <property type="project" value="TreeGrafter"/>
</dbReference>
<keyword evidence="6" id="KW-0297">G-protein coupled receptor</keyword>
<gene>
    <name evidence="11" type="ORF">PPACK8108_LOCUS20825</name>
</gene>
<evidence type="ECO:0000313" key="11">
    <source>
        <dbReference type="EMBL" id="CAH7686207.1"/>
    </source>
</evidence>
<feature type="transmembrane region" description="Helical" evidence="10">
    <location>
        <begin position="78"/>
        <end position="100"/>
    </location>
</feature>
<dbReference type="GO" id="GO:0000750">
    <property type="term" value="P:pheromone-dependent signal transduction involved in conjugation with cellular fusion"/>
    <property type="evidence" value="ECO:0007669"/>
    <property type="project" value="TreeGrafter"/>
</dbReference>
<reference evidence="11" key="1">
    <citation type="submission" date="2022-06" db="EMBL/GenBank/DDBJ databases">
        <authorList>
            <consortium name="SYNGENTA / RWTH Aachen University"/>
        </authorList>
    </citation>
    <scope>NUCLEOTIDE SEQUENCE</scope>
</reference>
<dbReference type="InterPro" id="IPR001499">
    <property type="entry name" value="GPCR_STE3"/>
</dbReference>
<dbReference type="GO" id="GO:0004932">
    <property type="term" value="F:mating-type factor pheromone receptor activity"/>
    <property type="evidence" value="ECO:0007669"/>
    <property type="project" value="InterPro"/>
</dbReference>
<evidence type="ECO:0000256" key="6">
    <source>
        <dbReference type="ARBA" id="ARBA00023040"/>
    </source>
</evidence>
<evidence type="ECO:0000256" key="8">
    <source>
        <dbReference type="ARBA" id="ARBA00023170"/>
    </source>
</evidence>
<comment type="similarity">
    <text evidence="2">Belongs to the G-protein coupled receptor 4 family.</text>
</comment>
<evidence type="ECO:0000256" key="10">
    <source>
        <dbReference type="SAM" id="Phobius"/>
    </source>
</evidence>
<keyword evidence="3" id="KW-0589">Pheromone response</keyword>
<dbReference type="AlphaFoldDB" id="A0AAV0BJC2"/>
<organism evidence="11 12">
    <name type="scientific">Phakopsora pachyrhizi</name>
    <name type="common">Asian soybean rust disease fungus</name>
    <dbReference type="NCBI Taxonomy" id="170000"/>
    <lineage>
        <taxon>Eukaryota</taxon>
        <taxon>Fungi</taxon>
        <taxon>Dikarya</taxon>
        <taxon>Basidiomycota</taxon>
        <taxon>Pucciniomycotina</taxon>
        <taxon>Pucciniomycetes</taxon>
        <taxon>Pucciniales</taxon>
        <taxon>Phakopsoraceae</taxon>
        <taxon>Phakopsora</taxon>
    </lineage>
</organism>
<keyword evidence="5 10" id="KW-1133">Transmembrane helix</keyword>
<keyword evidence="7 10" id="KW-0472">Membrane</keyword>
<dbReference type="PANTHER" id="PTHR28097">
    <property type="entry name" value="PHEROMONE A FACTOR RECEPTOR"/>
    <property type="match status" value="1"/>
</dbReference>
<feature type="transmembrane region" description="Helical" evidence="10">
    <location>
        <begin position="161"/>
        <end position="184"/>
    </location>
</feature>
<proteinExistence type="inferred from homology"/>
<feature type="transmembrane region" description="Helical" evidence="10">
    <location>
        <begin position="6"/>
        <end position="32"/>
    </location>
</feature>
<evidence type="ECO:0000256" key="7">
    <source>
        <dbReference type="ARBA" id="ARBA00023136"/>
    </source>
</evidence>
<evidence type="ECO:0000256" key="1">
    <source>
        <dbReference type="ARBA" id="ARBA00004141"/>
    </source>
</evidence>
<evidence type="ECO:0000256" key="9">
    <source>
        <dbReference type="ARBA" id="ARBA00023224"/>
    </source>
</evidence>